<sequence length="257" mass="28412">MYHDQTYWLPYLAGMYSVLWLLLALASTVSMTRKFKAFREIRRVDRINLTTLPFCLRNYMALANVVLEFSQLTVTSLTVWRGKYALQPVVSALALLDGGRGDTASTFHSKQTASVICLVIWWLCLKAANKFKALPWFNYLLTNAVPNVLSGPLFLCPVAQLNNLLAAALAYGSNQVFFPEMYLDVQTAPLINVCSQLVKACIMGSLAFFAEAAPLYLGVALLGNLLLFSLVLRYRASCSSCNDLVSFVCVAGIHTAI</sequence>
<protein>
    <submittedName>
        <fullName evidence="2">Uncharacterized protein</fullName>
    </submittedName>
</protein>
<evidence type="ECO:0000313" key="2">
    <source>
        <dbReference type="EMBL" id="DAZ97339.1"/>
    </source>
</evidence>
<dbReference type="AlphaFoldDB" id="A0AAV2YVT2"/>
<accession>A0AAV2YVT2</accession>
<comment type="caution">
    <text evidence="2">The sequence shown here is derived from an EMBL/GenBank/DDBJ whole genome shotgun (WGS) entry which is preliminary data.</text>
</comment>
<keyword evidence="3" id="KW-1185">Reference proteome</keyword>
<organism evidence="2 3">
    <name type="scientific">Lagenidium giganteum</name>
    <dbReference type="NCBI Taxonomy" id="4803"/>
    <lineage>
        <taxon>Eukaryota</taxon>
        <taxon>Sar</taxon>
        <taxon>Stramenopiles</taxon>
        <taxon>Oomycota</taxon>
        <taxon>Peronosporomycetes</taxon>
        <taxon>Pythiales</taxon>
        <taxon>Pythiaceae</taxon>
    </lineage>
</organism>
<evidence type="ECO:0000256" key="1">
    <source>
        <dbReference type="SAM" id="Phobius"/>
    </source>
</evidence>
<feature type="transmembrane region" description="Helical" evidence="1">
    <location>
        <begin position="12"/>
        <end position="32"/>
    </location>
</feature>
<evidence type="ECO:0000313" key="3">
    <source>
        <dbReference type="Proteomes" id="UP001146120"/>
    </source>
</evidence>
<reference evidence="2" key="1">
    <citation type="submission" date="2022-11" db="EMBL/GenBank/DDBJ databases">
        <authorList>
            <person name="Morgan W.R."/>
            <person name="Tartar A."/>
        </authorList>
    </citation>
    <scope>NUCLEOTIDE SEQUENCE</scope>
    <source>
        <strain evidence="2">ARSEF 373</strain>
    </source>
</reference>
<name>A0AAV2YVT2_9STRA</name>
<proteinExistence type="predicted"/>
<keyword evidence="1" id="KW-1133">Transmembrane helix</keyword>
<keyword evidence="1" id="KW-0472">Membrane</keyword>
<dbReference type="Proteomes" id="UP001146120">
    <property type="component" value="Unassembled WGS sequence"/>
</dbReference>
<reference evidence="2" key="2">
    <citation type="journal article" date="2023" name="Microbiol Resour">
        <title>Decontamination and Annotation of the Draft Genome Sequence of the Oomycete Lagenidium giganteum ARSEF 373.</title>
        <authorList>
            <person name="Morgan W.R."/>
            <person name="Tartar A."/>
        </authorList>
    </citation>
    <scope>NUCLEOTIDE SEQUENCE</scope>
    <source>
        <strain evidence="2">ARSEF 373</strain>
    </source>
</reference>
<feature type="transmembrane region" description="Helical" evidence="1">
    <location>
        <begin position="215"/>
        <end position="232"/>
    </location>
</feature>
<gene>
    <name evidence="2" type="ORF">N0F65_010773</name>
</gene>
<dbReference type="EMBL" id="DAKRPA010000138">
    <property type="protein sequence ID" value="DAZ97339.1"/>
    <property type="molecule type" value="Genomic_DNA"/>
</dbReference>
<keyword evidence="1" id="KW-0812">Transmembrane</keyword>